<dbReference type="OrthoDB" id="73001at2"/>
<dbReference type="Proteomes" id="UP000389128">
    <property type="component" value="Unassembled WGS sequence"/>
</dbReference>
<dbReference type="AlphaFoldDB" id="A0A6C2D0D9"/>
<name>A0A6C2D0D9_9RHOO</name>
<dbReference type="GO" id="GO:0003729">
    <property type="term" value="F:mRNA binding"/>
    <property type="evidence" value="ECO:0007669"/>
    <property type="project" value="InterPro"/>
</dbReference>
<reference evidence="1 2" key="1">
    <citation type="submission" date="2019-01" db="EMBL/GenBank/DDBJ databases">
        <title>Zoogloea oleivorans genome sequencing and assembly.</title>
        <authorList>
            <person name="Tancsics A."/>
            <person name="Farkas M."/>
            <person name="Kriszt B."/>
            <person name="Maroti G."/>
            <person name="Horvath B."/>
        </authorList>
    </citation>
    <scope>NUCLEOTIDE SEQUENCE [LARGE SCALE GENOMIC DNA]</scope>
    <source>
        <strain evidence="1 2">Buc</strain>
    </source>
</reference>
<protein>
    <submittedName>
        <fullName evidence="1">Type II toxin-antitoxin system HicA family toxin</fullName>
    </submittedName>
</protein>
<accession>A0A6C2D0D9</accession>
<comment type="caution">
    <text evidence="1">The sequence shown here is derived from an EMBL/GenBank/DDBJ whole genome shotgun (WGS) entry which is preliminary data.</text>
</comment>
<gene>
    <name evidence="1" type="ORF">ETQ85_07660</name>
</gene>
<proteinExistence type="predicted"/>
<sequence>MSHKHRNVLEAIFRDPISSNIQWREVESLLNHLGASIDPSHGARFRIVLNRHEFFVHHPHHGNEFLKTEVKHLRECLAAAGVSLSAYDAERG</sequence>
<dbReference type="Pfam" id="PF07927">
    <property type="entry name" value="HicA_toxin"/>
    <property type="match status" value="1"/>
</dbReference>
<dbReference type="InterPro" id="IPR012933">
    <property type="entry name" value="HicA_mRNA_interferase"/>
</dbReference>
<organism evidence="1 2">
    <name type="scientific">Zoogloea oleivorans</name>
    <dbReference type="NCBI Taxonomy" id="1552750"/>
    <lineage>
        <taxon>Bacteria</taxon>
        <taxon>Pseudomonadati</taxon>
        <taxon>Pseudomonadota</taxon>
        <taxon>Betaproteobacteria</taxon>
        <taxon>Rhodocyclales</taxon>
        <taxon>Zoogloeaceae</taxon>
        <taxon>Zoogloea</taxon>
    </lineage>
</organism>
<keyword evidence="2" id="KW-1185">Reference proteome</keyword>
<dbReference type="RefSeq" id="WP_148578455.1">
    <property type="nucleotide sequence ID" value="NZ_JAVEUW010000037.1"/>
</dbReference>
<evidence type="ECO:0000313" key="1">
    <source>
        <dbReference type="EMBL" id="TYC59898.1"/>
    </source>
</evidence>
<dbReference type="EMBL" id="SDKK01000006">
    <property type="protein sequence ID" value="TYC59898.1"/>
    <property type="molecule type" value="Genomic_DNA"/>
</dbReference>
<evidence type="ECO:0000313" key="2">
    <source>
        <dbReference type="Proteomes" id="UP000389128"/>
    </source>
</evidence>